<dbReference type="GO" id="GO:0008124">
    <property type="term" value="F:4-alpha-hydroxytetrahydrobiopterin dehydratase activity"/>
    <property type="evidence" value="ECO:0007669"/>
    <property type="project" value="UniProtKB-EC"/>
</dbReference>
<evidence type="ECO:0000256" key="4">
    <source>
        <dbReference type="ARBA" id="ARBA00021735"/>
    </source>
</evidence>
<gene>
    <name evidence="6" type="ORF">HUT08_14370</name>
</gene>
<evidence type="ECO:0000313" key="6">
    <source>
        <dbReference type="EMBL" id="QKW50519.1"/>
    </source>
</evidence>
<dbReference type="CDD" id="cd00488">
    <property type="entry name" value="PCD_DCoH"/>
    <property type="match status" value="1"/>
</dbReference>
<keyword evidence="7" id="KW-1185">Reference proteome</keyword>
<evidence type="ECO:0000256" key="3">
    <source>
        <dbReference type="ARBA" id="ARBA00013252"/>
    </source>
</evidence>
<dbReference type="Gene3D" id="3.30.1360.20">
    <property type="entry name" value="Transcriptional coactivator/pterin dehydratase"/>
    <property type="match status" value="1"/>
</dbReference>
<organism evidence="6 7">
    <name type="scientific">Streptomyces buecherae</name>
    <dbReference type="NCBI Taxonomy" id="2763006"/>
    <lineage>
        <taxon>Bacteria</taxon>
        <taxon>Bacillati</taxon>
        <taxon>Actinomycetota</taxon>
        <taxon>Actinomycetes</taxon>
        <taxon>Kitasatosporales</taxon>
        <taxon>Streptomycetaceae</taxon>
        <taxon>Streptomyces</taxon>
    </lineage>
</organism>
<dbReference type="InterPro" id="IPR036428">
    <property type="entry name" value="PCD_sf"/>
</dbReference>
<dbReference type="EMBL" id="CP054929">
    <property type="protein sequence ID" value="QKW50519.1"/>
    <property type="molecule type" value="Genomic_DNA"/>
</dbReference>
<dbReference type="InterPro" id="IPR001533">
    <property type="entry name" value="Pterin_deHydtase"/>
</dbReference>
<dbReference type="GO" id="GO:0006729">
    <property type="term" value="P:tetrahydrobiopterin biosynthetic process"/>
    <property type="evidence" value="ECO:0007669"/>
    <property type="project" value="InterPro"/>
</dbReference>
<proteinExistence type="inferred from homology"/>
<protein>
    <recommendedName>
        <fullName evidence="4">Putative pterin-4-alpha-carbinolamine dehydratase</fullName>
        <ecNumber evidence="3">4.2.1.96</ecNumber>
    </recommendedName>
</protein>
<comment type="catalytic activity">
    <reaction evidence="1">
        <text>(4aS,6R)-4a-hydroxy-L-erythro-5,6,7,8-tetrahydrobiopterin = (6R)-L-erythro-6,7-dihydrobiopterin + H2O</text>
        <dbReference type="Rhea" id="RHEA:11920"/>
        <dbReference type="ChEBI" id="CHEBI:15377"/>
        <dbReference type="ChEBI" id="CHEBI:15642"/>
        <dbReference type="ChEBI" id="CHEBI:43120"/>
        <dbReference type="EC" id="4.2.1.96"/>
    </reaction>
</comment>
<evidence type="ECO:0000256" key="2">
    <source>
        <dbReference type="ARBA" id="ARBA00006472"/>
    </source>
</evidence>
<keyword evidence="5 6" id="KW-0456">Lyase</keyword>
<dbReference type="Proteomes" id="UP000509303">
    <property type="component" value="Chromosome"/>
</dbReference>
<evidence type="ECO:0000313" key="7">
    <source>
        <dbReference type="Proteomes" id="UP000509303"/>
    </source>
</evidence>
<dbReference type="SUPFAM" id="SSF55248">
    <property type="entry name" value="PCD-like"/>
    <property type="match status" value="1"/>
</dbReference>
<dbReference type="EC" id="4.2.1.96" evidence="3"/>
<sequence>MAERDPLTAAEVRENLAHWEGWSGDTSRISKTYQLDYYTSIEVINEVAEVAQRLQHHPDIDIRWERLHFSMTTYTAGGVVTPLDFKLVAEIERIAAAHGATTAA</sequence>
<dbReference type="Pfam" id="PF01329">
    <property type="entry name" value="Pterin_4a"/>
    <property type="match status" value="1"/>
</dbReference>
<dbReference type="RefSeq" id="WP_176162255.1">
    <property type="nucleotide sequence ID" value="NZ_CP054929.1"/>
</dbReference>
<name>A0A7H8N7W7_9ACTN</name>
<reference evidence="6 7" key="1">
    <citation type="submission" date="2020-06" db="EMBL/GenBank/DDBJ databases">
        <title>Genome mining for natural products.</title>
        <authorList>
            <person name="Zhang B."/>
            <person name="Shi J."/>
            <person name="Ge H."/>
        </authorList>
    </citation>
    <scope>NUCLEOTIDE SEQUENCE [LARGE SCALE GENOMIC DNA]</scope>
    <source>
        <strain evidence="6 7">NA00687</strain>
    </source>
</reference>
<dbReference type="NCBIfam" id="NF002017">
    <property type="entry name" value="PRK00823.1-2"/>
    <property type="match status" value="1"/>
</dbReference>
<evidence type="ECO:0000256" key="1">
    <source>
        <dbReference type="ARBA" id="ARBA00001554"/>
    </source>
</evidence>
<comment type="similarity">
    <text evidence="2">Belongs to the pterin-4-alpha-carbinolamine dehydratase family.</text>
</comment>
<dbReference type="AlphaFoldDB" id="A0A7H8N7W7"/>
<accession>A0A7H8N7W7</accession>
<evidence type="ECO:0000256" key="5">
    <source>
        <dbReference type="ARBA" id="ARBA00023239"/>
    </source>
</evidence>